<evidence type="ECO:0000313" key="3">
    <source>
        <dbReference type="Proteomes" id="UP000317043"/>
    </source>
</evidence>
<evidence type="ECO:0000313" key="2">
    <source>
        <dbReference type="EMBL" id="TQL75879.1"/>
    </source>
</evidence>
<dbReference type="InParanoid" id="A0A543ATG3"/>
<dbReference type="Proteomes" id="UP000317043">
    <property type="component" value="Unassembled WGS sequence"/>
</dbReference>
<gene>
    <name evidence="2" type="ORF">FB566_1395</name>
</gene>
<feature type="region of interest" description="Disordered" evidence="1">
    <location>
        <begin position="17"/>
        <end position="36"/>
    </location>
</feature>
<proteinExistence type="predicted"/>
<accession>A0A543ATG3</accession>
<keyword evidence="3" id="KW-1185">Reference proteome</keyword>
<reference evidence="2 3" key="1">
    <citation type="submission" date="2019-06" db="EMBL/GenBank/DDBJ databases">
        <title>Sequencing the genomes of 1000 actinobacteria strains.</title>
        <authorList>
            <person name="Klenk H.-P."/>
        </authorList>
    </citation>
    <scope>NUCLEOTIDE SEQUENCE [LARGE SCALE GENOMIC DNA]</scope>
    <source>
        <strain evidence="2 3">DSM 45928</strain>
    </source>
</reference>
<comment type="caution">
    <text evidence="2">The sequence shown here is derived from an EMBL/GenBank/DDBJ whole genome shotgun (WGS) entry which is preliminary data.</text>
</comment>
<protein>
    <submittedName>
        <fullName evidence="2">Uncharacterized protein</fullName>
    </submittedName>
</protein>
<evidence type="ECO:0000256" key="1">
    <source>
        <dbReference type="SAM" id="MobiDB-lite"/>
    </source>
</evidence>
<sequence>MPFIAKTNDLEMPHATIETYLEPKSKPAAAPTPISR</sequence>
<dbReference type="AlphaFoldDB" id="A0A543ATG3"/>
<dbReference type="EMBL" id="VFOW01000001">
    <property type="protein sequence ID" value="TQL75879.1"/>
    <property type="molecule type" value="Genomic_DNA"/>
</dbReference>
<organism evidence="2 3">
    <name type="scientific">Stackebrandtia endophytica</name>
    <dbReference type="NCBI Taxonomy" id="1496996"/>
    <lineage>
        <taxon>Bacteria</taxon>
        <taxon>Bacillati</taxon>
        <taxon>Actinomycetota</taxon>
        <taxon>Actinomycetes</taxon>
        <taxon>Glycomycetales</taxon>
        <taxon>Glycomycetaceae</taxon>
        <taxon>Stackebrandtia</taxon>
    </lineage>
</organism>
<name>A0A543ATG3_9ACTN</name>